<dbReference type="AlphaFoldDB" id="A0A5C5YXG3"/>
<dbReference type="EMBL" id="SJPJ01000001">
    <property type="protein sequence ID" value="TWT79712.1"/>
    <property type="molecule type" value="Genomic_DNA"/>
</dbReference>
<reference evidence="2 3" key="1">
    <citation type="submission" date="2019-02" db="EMBL/GenBank/DDBJ databases">
        <title>Deep-cultivation of Planctomycetes and their phenomic and genomic characterization uncovers novel biology.</title>
        <authorList>
            <person name="Wiegand S."/>
            <person name="Jogler M."/>
            <person name="Boedeker C."/>
            <person name="Pinto D."/>
            <person name="Vollmers J."/>
            <person name="Rivas-Marin E."/>
            <person name="Kohn T."/>
            <person name="Peeters S.H."/>
            <person name="Heuer A."/>
            <person name="Rast P."/>
            <person name="Oberbeckmann S."/>
            <person name="Bunk B."/>
            <person name="Jeske O."/>
            <person name="Meyerdierks A."/>
            <person name="Storesund J.E."/>
            <person name="Kallscheuer N."/>
            <person name="Luecker S."/>
            <person name="Lage O.M."/>
            <person name="Pohl T."/>
            <person name="Merkel B.J."/>
            <person name="Hornburger P."/>
            <person name="Mueller R.-W."/>
            <person name="Bruemmer F."/>
            <person name="Labrenz M."/>
            <person name="Spormann A.M."/>
            <person name="Op Den Camp H."/>
            <person name="Overmann J."/>
            <person name="Amann R."/>
            <person name="Jetten M.S.M."/>
            <person name="Mascher T."/>
            <person name="Medema M.H."/>
            <person name="Devos D.P."/>
            <person name="Kaster A.-K."/>
            <person name="Ovreas L."/>
            <person name="Rohde M."/>
            <person name="Galperin M.Y."/>
            <person name="Jogler C."/>
        </authorList>
    </citation>
    <scope>NUCLEOTIDE SEQUENCE [LARGE SCALE GENOMIC DNA]</scope>
    <source>
        <strain evidence="2 3">CA13</strain>
    </source>
</reference>
<accession>A0A5C5YXG3</accession>
<keyword evidence="1" id="KW-0472">Membrane</keyword>
<keyword evidence="1" id="KW-1133">Transmembrane helix</keyword>
<keyword evidence="3" id="KW-1185">Reference proteome</keyword>
<dbReference type="RefSeq" id="WP_146394867.1">
    <property type="nucleotide sequence ID" value="NZ_SJPJ01000001.1"/>
</dbReference>
<comment type="caution">
    <text evidence="2">The sequence shown here is derived from an EMBL/GenBank/DDBJ whole genome shotgun (WGS) entry which is preliminary data.</text>
</comment>
<sequence length="92" mass="9854">MPRLENGIHYLPTPGKGYSSGYGGARQFGWPVAIATEPFSARTPYATTYSPIDHALGRDDIAVYDKANSMMTGVTLNLIFFATAVLSAAIVI</sequence>
<proteinExistence type="predicted"/>
<keyword evidence="1" id="KW-0812">Transmembrane</keyword>
<protein>
    <submittedName>
        <fullName evidence="2">Uncharacterized protein</fullName>
    </submittedName>
</protein>
<evidence type="ECO:0000313" key="2">
    <source>
        <dbReference type="EMBL" id="TWT79712.1"/>
    </source>
</evidence>
<evidence type="ECO:0000256" key="1">
    <source>
        <dbReference type="SAM" id="Phobius"/>
    </source>
</evidence>
<organism evidence="2 3">
    <name type="scientific">Novipirellula herctigrandis</name>
    <dbReference type="NCBI Taxonomy" id="2527986"/>
    <lineage>
        <taxon>Bacteria</taxon>
        <taxon>Pseudomonadati</taxon>
        <taxon>Planctomycetota</taxon>
        <taxon>Planctomycetia</taxon>
        <taxon>Pirellulales</taxon>
        <taxon>Pirellulaceae</taxon>
        <taxon>Novipirellula</taxon>
    </lineage>
</organism>
<dbReference type="Proteomes" id="UP000315010">
    <property type="component" value="Unassembled WGS sequence"/>
</dbReference>
<gene>
    <name evidence="2" type="ORF">CA13_11190</name>
</gene>
<feature type="transmembrane region" description="Helical" evidence="1">
    <location>
        <begin position="74"/>
        <end position="91"/>
    </location>
</feature>
<evidence type="ECO:0000313" key="3">
    <source>
        <dbReference type="Proteomes" id="UP000315010"/>
    </source>
</evidence>
<name>A0A5C5YXG3_9BACT</name>